<proteinExistence type="predicted"/>
<evidence type="ECO:0000313" key="3">
    <source>
        <dbReference type="Proteomes" id="UP000717364"/>
    </source>
</evidence>
<dbReference type="AlphaFoldDB" id="A0A947DFI9"/>
<evidence type="ECO:0000313" key="2">
    <source>
        <dbReference type="EMBL" id="MBT9316103.1"/>
    </source>
</evidence>
<feature type="transmembrane region" description="Helical" evidence="1">
    <location>
        <begin position="37"/>
        <end position="60"/>
    </location>
</feature>
<keyword evidence="1" id="KW-0472">Membrane</keyword>
<gene>
    <name evidence="2" type="ORF">IXB50_11800</name>
</gene>
<dbReference type="EMBL" id="JADOES010000020">
    <property type="protein sequence ID" value="MBT9316103.1"/>
    <property type="molecule type" value="Genomic_DNA"/>
</dbReference>
<keyword evidence="3" id="KW-1185">Reference proteome</keyword>
<organism evidence="2 3">
    <name type="scientific">Leptothoe spongobia TAU-MAC 1115</name>
    <dbReference type="NCBI Taxonomy" id="1967444"/>
    <lineage>
        <taxon>Bacteria</taxon>
        <taxon>Bacillati</taxon>
        <taxon>Cyanobacteriota</taxon>
        <taxon>Cyanophyceae</taxon>
        <taxon>Nodosilineales</taxon>
        <taxon>Cymatolegaceae</taxon>
        <taxon>Leptothoe</taxon>
        <taxon>Leptothoe spongobia</taxon>
    </lineage>
</organism>
<comment type="caution">
    <text evidence="2">The sequence shown here is derived from an EMBL/GenBank/DDBJ whole genome shotgun (WGS) entry which is preliminary data.</text>
</comment>
<protein>
    <submittedName>
        <fullName evidence="2">Uncharacterized protein</fullName>
    </submittedName>
</protein>
<name>A0A947DFI9_9CYAN</name>
<dbReference type="RefSeq" id="WP_215609167.1">
    <property type="nucleotide sequence ID" value="NZ_JADOES010000020.1"/>
</dbReference>
<reference evidence="2" key="1">
    <citation type="submission" date="2020-11" db="EMBL/GenBank/DDBJ databases">
        <authorList>
            <person name="Konstantinou D."/>
            <person name="Gkelis S."/>
            <person name="Popin R."/>
            <person name="Fewer D."/>
            <person name="Sivonen K."/>
        </authorList>
    </citation>
    <scope>NUCLEOTIDE SEQUENCE</scope>
    <source>
        <strain evidence="2">TAU-MAC 1115</strain>
    </source>
</reference>
<dbReference type="Proteomes" id="UP000717364">
    <property type="component" value="Unassembled WGS sequence"/>
</dbReference>
<keyword evidence="1" id="KW-0812">Transmembrane</keyword>
<sequence length="69" mass="7650">MLTTEELTELKYQEILEYQEVVTNAAINSSVISAANPQIGCLLTAIITSLFMGCCAMIFMPSPKHKNQR</sequence>
<reference evidence="2" key="2">
    <citation type="journal article" date="2021" name="Mar. Drugs">
        <title>Genome Reduction and Secondary Metabolism of the Marine Sponge-Associated Cyanobacterium Leptothoe.</title>
        <authorList>
            <person name="Konstantinou D."/>
            <person name="Popin R.V."/>
            <person name="Fewer D.P."/>
            <person name="Sivonen K."/>
            <person name="Gkelis S."/>
        </authorList>
    </citation>
    <scope>NUCLEOTIDE SEQUENCE</scope>
    <source>
        <strain evidence="2">TAU-MAC 1115</strain>
    </source>
</reference>
<evidence type="ECO:0000256" key="1">
    <source>
        <dbReference type="SAM" id="Phobius"/>
    </source>
</evidence>
<accession>A0A947DFI9</accession>
<keyword evidence="1" id="KW-1133">Transmembrane helix</keyword>